<reference evidence="11 12" key="1">
    <citation type="journal article" date="2014" name="Environ. Microbiol.">
        <title>Genomic signatures of obligate host dependence in the luminous bacterial symbiont of a vertebrate.</title>
        <authorList>
            <person name="Hendry T.A."/>
            <person name="de Wet J.R."/>
            <person name="Dunlap P.V."/>
        </authorList>
    </citation>
    <scope>NUCLEOTIDE SEQUENCE [LARGE SCALE GENOMIC DNA]</scope>
    <source>
        <strain evidence="11 12">Akat1</strain>
    </source>
</reference>
<dbReference type="PANTHER" id="PTHR38786:SF1">
    <property type="entry name" value="FLAGELLAR FLIJ PROTEIN"/>
    <property type="match status" value="1"/>
</dbReference>
<dbReference type="GO" id="GO:0009288">
    <property type="term" value="C:bacterial-type flagellum"/>
    <property type="evidence" value="ECO:0007669"/>
    <property type="project" value="InterPro"/>
</dbReference>
<dbReference type="InterPro" id="IPR012823">
    <property type="entry name" value="Flagell_FliJ"/>
</dbReference>
<dbReference type="InterPro" id="IPR052570">
    <property type="entry name" value="FliJ"/>
</dbReference>
<dbReference type="Gene3D" id="1.10.287.1700">
    <property type="match status" value="1"/>
</dbReference>
<keyword evidence="10" id="KW-1006">Bacterial flagellum protein export</keyword>
<keyword evidence="11" id="KW-0969">Cilium</keyword>
<proteinExistence type="inferred from homology"/>
<dbReference type="STRING" id="28176.CF66_2032"/>
<evidence type="ECO:0000313" key="11">
    <source>
        <dbReference type="EMBL" id="EPE37904.1"/>
    </source>
</evidence>
<keyword evidence="12" id="KW-1185">Reference proteome</keyword>
<comment type="caution">
    <text evidence="11">The sequence shown here is derived from an EMBL/GenBank/DDBJ whole genome shotgun (WGS) entry which is preliminary data.</text>
</comment>
<keyword evidence="9" id="KW-0472">Membrane</keyword>
<keyword evidence="8" id="KW-0653">Protein transport</keyword>
<evidence type="ECO:0000256" key="6">
    <source>
        <dbReference type="ARBA" id="ARBA00022500"/>
    </source>
</evidence>
<keyword evidence="11" id="KW-0966">Cell projection</keyword>
<keyword evidence="6" id="KW-0145">Chemotaxis</keyword>
<keyword evidence="11" id="KW-0282">Flagellum</keyword>
<dbReference type="Proteomes" id="UP000053688">
    <property type="component" value="Unassembled WGS sequence"/>
</dbReference>
<evidence type="ECO:0000256" key="4">
    <source>
        <dbReference type="ARBA" id="ARBA00022448"/>
    </source>
</evidence>
<evidence type="ECO:0000256" key="8">
    <source>
        <dbReference type="ARBA" id="ARBA00022927"/>
    </source>
</evidence>
<dbReference type="eggNOG" id="COG2882">
    <property type="taxonomic scope" value="Bacteria"/>
</dbReference>
<dbReference type="NCBIfam" id="TIGR02473">
    <property type="entry name" value="flagell_FliJ"/>
    <property type="match status" value="1"/>
</dbReference>
<keyword evidence="5" id="KW-1003">Cell membrane</keyword>
<dbReference type="GO" id="GO:0071973">
    <property type="term" value="P:bacterial-type flagellum-dependent cell motility"/>
    <property type="evidence" value="ECO:0007669"/>
    <property type="project" value="InterPro"/>
</dbReference>
<dbReference type="AlphaFoldDB" id="S3DL77"/>
<gene>
    <name evidence="11" type="primary">fliJ</name>
    <name evidence="11" type="ORF">O1U_0367</name>
</gene>
<dbReference type="GO" id="GO:0006935">
    <property type="term" value="P:chemotaxis"/>
    <property type="evidence" value="ECO:0007669"/>
    <property type="project" value="UniProtKB-KW"/>
</dbReference>
<dbReference type="GO" id="GO:0044781">
    <property type="term" value="P:bacterial-type flagellum organization"/>
    <property type="evidence" value="ECO:0007669"/>
    <property type="project" value="UniProtKB-KW"/>
</dbReference>
<dbReference type="Pfam" id="PF02050">
    <property type="entry name" value="FliJ"/>
    <property type="match status" value="1"/>
</dbReference>
<sequence length="153" mass="18805">MSSIKNKLNYLLERYKKEENKAFLALNSSQLELKSYNKKLSKIQQYRLFYYQQLIEKSKLGLAANEYLHLQKFLNQIDITIAKQNQYQTHLKTQIDNCQKYWSKIQKQRRTYEVLIEKKHNEYQKRQNLYKEKLLDEFFMSQFNYSKSYPTLF</sequence>
<dbReference type="GO" id="GO:0005886">
    <property type="term" value="C:plasma membrane"/>
    <property type="evidence" value="ECO:0007669"/>
    <property type="project" value="UniProtKB-SubCell"/>
</dbReference>
<evidence type="ECO:0000256" key="1">
    <source>
        <dbReference type="ARBA" id="ARBA00004413"/>
    </source>
</evidence>
<protein>
    <recommendedName>
        <fullName evidence="3">Flagellar FliJ protein</fullName>
    </recommendedName>
</protein>
<organism evidence="11 12">
    <name type="scientific">Candidatus Photodesmus katoptron Akat1</name>
    <dbReference type="NCBI Taxonomy" id="1236703"/>
    <lineage>
        <taxon>Bacteria</taxon>
        <taxon>Pseudomonadati</taxon>
        <taxon>Pseudomonadota</taxon>
        <taxon>Gammaproteobacteria</taxon>
        <taxon>Vibrionales</taxon>
        <taxon>Vibrionaceae</taxon>
        <taxon>Candidatus Photodesmus</taxon>
    </lineage>
</organism>
<dbReference type="RefSeq" id="WP_016503702.1">
    <property type="nucleotide sequence ID" value="NZ_AMSD01000001.1"/>
</dbReference>
<dbReference type="PANTHER" id="PTHR38786">
    <property type="entry name" value="FLAGELLAR FLIJ PROTEIN"/>
    <property type="match status" value="1"/>
</dbReference>
<keyword evidence="4" id="KW-0813">Transport</keyword>
<evidence type="ECO:0000256" key="9">
    <source>
        <dbReference type="ARBA" id="ARBA00023136"/>
    </source>
</evidence>
<comment type="similarity">
    <text evidence="2">Belongs to the FliJ family.</text>
</comment>
<evidence type="ECO:0000313" key="12">
    <source>
        <dbReference type="Proteomes" id="UP000053688"/>
    </source>
</evidence>
<dbReference type="EMBL" id="AMSD01000001">
    <property type="protein sequence ID" value="EPE37904.1"/>
    <property type="molecule type" value="Genomic_DNA"/>
</dbReference>
<name>S3DL77_9GAMM</name>
<evidence type="ECO:0000256" key="5">
    <source>
        <dbReference type="ARBA" id="ARBA00022475"/>
    </source>
</evidence>
<evidence type="ECO:0000256" key="10">
    <source>
        <dbReference type="ARBA" id="ARBA00023225"/>
    </source>
</evidence>
<keyword evidence="7" id="KW-1005">Bacterial flagellum biogenesis</keyword>
<dbReference type="GO" id="GO:0015031">
    <property type="term" value="P:protein transport"/>
    <property type="evidence" value="ECO:0007669"/>
    <property type="project" value="UniProtKB-KW"/>
</dbReference>
<evidence type="ECO:0000256" key="7">
    <source>
        <dbReference type="ARBA" id="ARBA00022795"/>
    </source>
</evidence>
<evidence type="ECO:0000256" key="2">
    <source>
        <dbReference type="ARBA" id="ARBA00010004"/>
    </source>
</evidence>
<comment type="subcellular location">
    <subcellularLocation>
        <location evidence="1">Cell membrane</location>
        <topology evidence="1">Peripheral membrane protein</topology>
        <orientation evidence="1">Cytoplasmic side</orientation>
    </subcellularLocation>
</comment>
<accession>S3DL77</accession>
<evidence type="ECO:0000256" key="3">
    <source>
        <dbReference type="ARBA" id="ARBA00020392"/>
    </source>
</evidence>
<dbReference type="InterPro" id="IPR053716">
    <property type="entry name" value="Flag_assembly_chemotaxis_eff"/>
</dbReference>